<dbReference type="OrthoDB" id="9802710at2"/>
<gene>
    <name evidence="1" type="ORF">IV57_GL000673</name>
</gene>
<evidence type="ECO:0000313" key="2">
    <source>
        <dbReference type="Proteomes" id="UP000051006"/>
    </source>
</evidence>
<evidence type="ECO:0000313" key="1">
    <source>
        <dbReference type="EMBL" id="KRN98970.1"/>
    </source>
</evidence>
<dbReference type="Proteomes" id="UP000051006">
    <property type="component" value="Unassembled WGS sequence"/>
</dbReference>
<dbReference type="PANTHER" id="PTHR38455">
    <property type="entry name" value="HYPOTHETICAL CYTOSOLIC PROTEIN"/>
    <property type="match status" value="1"/>
</dbReference>
<dbReference type="AlphaFoldDB" id="A0A0R2LI62"/>
<proteinExistence type="predicted"/>
<evidence type="ECO:0008006" key="3">
    <source>
        <dbReference type="Google" id="ProtNLM"/>
    </source>
</evidence>
<dbReference type="PATRIC" id="fig|993692.3.peg.680"/>
<organism evidence="1 2">
    <name type="scientific">Companilactobacillus kimchiensis</name>
    <dbReference type="NCBI Taxonomy" id="993692"/>
    <lineage>
        <taxon>Bacteria</taxon>
        <taxon>Bacillati</taxon>
        <taxon>Bacillota</taxon>
        <taxon>Bacilli</taxon>
        <taxon>Lactobacillales</taxon>
        <taxon>Lactobacillaceae</taxon>
        <taxon>Companilactobacillus</taxon>
    </lineage>
</organism>
<protein>
    <recommendedName>
        <fullName evidence="3">DUF951 domain-containing protein</fullName>
    </recommendedName>
</protein>
<dbReference type="RefSeq" id="WP_057881021.1">
    <property type="nucleotide sequence ID" value="NZ_JQCF01000014.1"/>
</dbReference>
<comment type="caution">
    <text evidence="1">The sequence shown here is derived from an EMBL/GenBank/DDBJ whole genome shotgun (WGS) entry which is preliminary data.</text>
</comment>
<accession>A0A0R2LI62</accession>
<reference evidence="1 2" key="1">
    <citation type="journal article" date="2015" name="Genome Announc.">
        <title>Expanding the biotechnology potential of lactobacilli through comparative genomics of 213 strains and associated genera.</title>
        <authorList>
            <person name="Sun Z."/>
            <person name="Harris H.M."/>
            <person name="McCann A."/>
            <person name="Guo C."/>
            <person name="Argimon S."/>
            <person name="Zhang W."/>
            <person name="Yang X."/>
            <person name="Jeffery I.B."/>
            <person name="Cooney J.C."/>
            <person name="Kagawa T.F."/>
            <person name="Liu W."/>
            <person name="Song Y."/>
            <person name="Salvetti E."/>
            <person name="Wrobel A."/>
            <person name="Rasinkangas P."/>
            <person name="Parkhill J."/>
            <person name="Rea M.C."/>
            <person name="O'Sullivan O."/>
            <person name="Ritari J."/>
            <person name="Douillard F.P."/>
            <person name="Paul Ross R."/>
            <person name="Yang R."/>
            <person name="Briner A.E."/>
            <person name="Felis G.E."/>
            <person name="de Vos W.M."/>
            <person name="Barrangou R."/>
            <person name="Klaenhammer T.R."/>
            <person name="Caufield P.W."/>
            <person name="Cui Y."/>
            <person name="Zhang H."/>
            <person name="O'Toole P.W."/>
        </authorList>
    </citation>
    <scope>NUCLEOTIDE SEQUENCE [LARGE SCALE GENOMIC DNA]</scope>
    <source>
        <strain evidence="1 2">DSM 24716</strain>
    </source>
</reference>
<sequence>MFKLGDIITMKKPHACGENRWEVIRMGADVKVKCLGCGHIVMIPRAEFAKKFKKVLTQADQVKTENEQHYLKKSQLMPPNFIKRNEE</sequence>
<dbReference type="PANTHER" id="PTHR38455:SF1">
    <property type="entry name" value="DUF951 DOMAIN-CONTAINING PROTEIN"/>
    <property type="match status" value="1"/>
</dbReference>
<dbReference type="STRING" id="993692.IV57_GL000673"/>
<name>A0A0R2LI62_9LACO</name>
<dbReference type="Pfam" id="PF06107">
    <property type="entry name" value="DUF951"/>
    <property type="match status" value="1"/>
</dbReference>
<dbReference type="EMBL" id="JQCF01000014">
    <property type="protein sequence ID" value="KRN98970.1"/>
    <property type="molecule type" value="Genomic_DNA"/>
</dbReference>
<keyword evidence="2" id="KW-1185">Reference proteome</keyword>
<dbReference type="InterPro" id="IPR009296">
    <property type="entry name" value="DUF951"/>
</dbReference>